<dbReference type="Gene3D" id="6.10.20.100">
    <property type="match status" value="1"/>
</dbReference>
<reference evidence="4" key="2">
    <citation type="submission" date="2020-09" db="EMBL/GenBank/DDBJ databases">
        <authorList>
            <person name="Sun Q."/>
            <person name="Ohkuma M."/>
        </authorList>
    </citation>
    <scope>NUCLEOTIDE SEQUENCE</scope>
    <source>
        <strain evidence="4">JCM 4369</strain>
    </source>
</reference>
<keyword evidence="5" id="KW-1185">Reference proteome</keyword>
<dbReference type="AlphaFoldDB" id="A0A918MBE6"/>
<dbReference type="InterPro" id="IPR002780">
    <property type="entry name" value="Hyd_form_HypD"/>
</dbReference>
<dbReference type="Gene3D" id="3.40.50.11740">
    <property type="entry name" value="HypD, alpha/beta domain 2"/>
    <property type="match status" value="2"/>
</dbReference>
<dbReference type="GO" id="GO:0005506">
    <property type="term" value="F:iron ion binding"/>
    <property type="evidence" value="ECO:0007669"/>
    <property type="project" value="TreeGrafter"/>
</dbReference>
<evidence type="ECO:0000256" key="2">
    <source>
        <dbReference type="ARBA" id="ARBA00022723"/>
    </source>
</evidence>
<dbReference type="NCBIfam" id="TIGR00075">
    <property type="entry name" value="hypD"/>
    <property type="match status" value="1"/>
</dbReference>
<evidence type="ECO:0000313" key="5">
    <source>
        <dbReference type="Proteomes" id="UP000618795"/>
    </source>
</evidence>
<dbReference type="EMBL" id="BMTD01000005">
    <property type="protein sequence ID" value="GGU91711.1"/>
    <property type="molecule type" value="Genomic_DNA"/>
</dbReference>
<evidence type="ECO:0000313" key="4">
    <source>
        <dbReference type="EMBL" id="GGU91711.1"/>
    </source>
</evidence>
<dbReference type="Pfam" id="PF01924">
    <property type="entry name" value="HypD"/>
    <property type="match status" value="1"/>
</dbReference>
<comment type="similarity">
    <text evidence="1">Belongs to the HypD family.</text>
</comment>
<reference evidence="4" key="1">
    <citation type="journal article" date="2014" name="Int. J. Syst. Evol. Microbiol.">
        <title>Complete genome sequence of Corynebacterium casei LMG S-19264T (=DSM 44701T), isolated from a smear-ripened cheese.</title>
        <authorList>
            <consortium name="US DOE Joint Genome Institute (JGI-PGF)"/>
            <person name="Walter F."/>
            <person name="Albersmeier A."/>
            <person name="Kalinowski J."/>
            <person name="Ruckert C."/>
        </authorList>
    </citation>
    <scope>NUCLEOTIDE SEQUENCE</scope>
    <source>
        <strain evidence="4">JCM 4369</strain>
    </source>
</reference>
<protein>
    <submittedName>
        <fullName evidence="4">Hydrogenase formation protein HypD</fullName>
    </submittedName>
</protein>
<dbReference type="PANTHER" id="PTHR30149:SF0">
    <property type="entry name" value="HYDROGENASE MATURATION FACTOR HYPD"/>
    <property type="match status" value="1"/>
</dbReference>
<dbReference type="PANTHER" id="PTHR30149">
    <property type="entry name" value="HYDROGENASE PROTEIN ASSEMBLY PROTEIN HYPD"/>
    <property type="match status" value="1"/>
</dbReference>
<comment type="caution">
    <text evidence="4">The sequence shown here is derived from an EMBL/GenBank/DDBJ whole genome shotgun (WGS) entry which is preliminary data.</text>
</comment>
<evidence type="ECO:0000256" key="3">
    <source>
        <dbReference type="ARBA" id="ARBA00023004"/>
    </source>
</evidence>
<dbReference type="Proteomes" id="UP000618795">
    <property type="component" value="Unassembled WGS sequence"/>
</dbReference>
<evidence type="ECO:0000256" key="1">
    <source>
        <dbReference type="ARBA" id="ARBA00007888"/>
    </source>
</evidence>
<proteinExistence type="inferred from homology"/>
<keyword evidence="3" id="KW-0408">Iron</keyword>
<gene>
    <name evidence="4" type="ORF">GCM10010260_27690</name>
</gene>
<keyword evidence="2" id="KW-0479">Metal-binding</keyword>
<name>A0A918MBE6_9ACTN</name>
<dbReference type="GO" id="GO:0070025">
    <property type="term" value="F:carbon monoxide binding"/>
    <property type="evidence" value="ECO:0007669"/>
    <property type="project" value="TreeGrafter"/>
</dbReference>
<dbReference type="PIRSF" id="PIRSF005622">
    <property type="entry name" value="Hydrgn_mat_hypD"/>
    <property type="match status" value="1"/>
</dbReference>
<dbReference type="InterPro" id="IPR042244">
    <property type="entry name" value="HypD_2_sf"/>
</dbReference>
<dbReference type="GO" id="GO:0051539">
    <property type="term" value="F:4 iron, 4 sulfur cluster binding"/>
    <property type="evidence" value="ECO:0007669"/>
    <property type="project" value="TreeGrafter"/>
</dbReference>
<sequence length="384" mass="42321">MKYIDEFNDPDLARRLLDEIHAIVTRPWALMEVCGGQTHSIIRHGIDQLLPDKVELIHGPGCPVCVTPLDVIDQALEIAARPGVIFCSFGDMLRVPGTDRDLFRVKGEGGDVRVVYSPLDALDLARKNPDRQVVFFAIGFETTAPANAMAVHQARRLGLDNFSLLVSHVRVPPAIEAIMTAPECRVQGFLAAGHVCSVMGTAEYPELADKHRVPIVVTGFEPLDILEGIRLAVHQLERGEHRVENAYPRAVREQGNPAALRMLEEVFEVNDRNWRGIGRIPASGWRLSDAYRAYDAEHRFDVAGIRTEEPAECRAGEVLQGLIKPTECEAFGTSCTPRTPLGATMVSSEGACAAYYLYRRMNNAPAAQGPRVPQSQQEEMNPVG</sequence>
<organism evidence="4 5">
    <name type="scientific">Streptomyces filipinensis</name>
    <dbReference type="NCBI Taxonomy" id="66887"/>
    <lineage>
        <taxon>Bacteria</taxon>
        <taxon>Bacillati</taxon>
        <taxon>Actinomycetota</taxon>
        <taxon>Actinomycetes</taxon>
        <taxon>Kitasatosporales</taxon>
        <taxon>Streptomycetaceae</taxon>
        <taxon>Streptomyces</taxon>
    </lineage>
</organism>
<accession>A0A918MBE6</accession>
<dbReference type="InterPro" id="IPR042243">
    <property type="entry name" value="HypD_1"/>
</dbReference>
<dbReference type="RefSeq" id="WP_191873796.1">
    <property type="nucleotide sequence ID" value="NZ_BMTD01000005.1"/>
</dbReference>
<dbReference type="GO" id="GO:0051604">
    <property type="term" value="P:protein maturation"/>
    <property type="evidence" value="ECO:0007669"/>
    <property type="project" value="TreeGrafter"/>
</dbReference>